<feature type="non-terminal residue" evidence="1">
    <location>
        <position position="125"/>
    </location>
</feature>
<proteinExistence type="predicted"/>
<dbReference type="Pfam" id="PF12679">
    <property type="entry name" value="ABC2_membrane_2"/>
    <property type="match status" value="1"/>
</dbReference>
<protein>
    <submittedName>
        <fullName evidence="1">Uncharacterized protein</fullName>
    </submittedName>
</protein>
<sequence length="125" mass="13479">MNASLLWANLRFHRMTALLWVLGAAGLGFLIGALYRSMADVDLSGYIEAMPPALIAAVGLDPDNPLGPGGRFRVEDWLSMEYLSWWPIIGAVYGVVYGAGSVAREAEAGTLDLILSHPLPRPNLV</sequence>
<reference evidence="1" key="1">
    <citation type="journal article" date="2014" name="Front. Microbiol.">
        <title>High frequency of phylogenetically diverse reductive dehalogenase-homologous genes in deep subseafloor sedimentary metagenomes.</title>
        <authorList>
            <person name="Kawai M."/>
            <person name="Futagami T."/>
            <person name="Toyoda A."/>
            <person name="Takaki Y."/>
            <person name="Nishi S."/>
            <person name="Hori S."/>
            <person name="Arai W."/>
            <person name="Tsubouchi T."/>
            <person name="Morono Y."/>
            <person name="Uchiyama I."/>
            <person name="Ito T."/>
            <person name="Fujiyama A."/>
            <person name="Inagaki F."/>
            <person name="Takami H."/>
        </authorList>
    </citation>
    <scope>NUCLEOTIDE SEQUENCE</scope>
    <source>
        <strain evidence="1">Expedition CK06-06</strain>
    </source>
</reference>
<dbReference type="GO" id="GO:0005886">
    <property type="term" value="C:plasma membrane"/>
    <property type="evidence" value="ECO:0007669"/>
    <property type="project" value="UniProtKB-SubCell"/>
</dbReference>
<comment type="caution">
    <text evidence="1">The sequence shown here is derived from an EMBL/GenBank/DDBJ whole genome shotgun (WGS) entry which is preliminary data.</text>
</comment>
<gene>
    <name evidence="1" type="ORF">S01H1_74588</name>
</gene>
<evidence type="ECO:0000313" key="1">
    <source>
        <dbReference type="EMBL" id="GAG38071.1"/>
    </source>
</evidence>
<name>X0YMZ5_9ZZZZ</name>
<organism evidence="1">
    <name type="scientific">marine sediment metagenome</name>
    <dbReference type="NCBI Taxonomy" id="412755"/>
    <lineage>
        <taxon>unclassified sequences</taxon>
        <taxon>metagenomes</taxon>
        <taxon>ecological metagenomes</taxon>
    </lineage>
</organism>
<dbReference type="GO" id="GO:0140359">
    <property type="term" value="F:ABC-type transporter activity"/>
    <property type="evidence" value="ECO:0007669"/>
    <property type="project" value="InterPro"/>
</dbReference>
<accession>X0YMZ5</accession>
<dbReference type="AlphaFoldDB" id="X0YMZ5"/>
<dbReference type="EMBL" id="BARS01049910">
    <property type="protein sequence ID" value="GAG38071.1"/>
    <property type="molecule type" value="Genomic_DNA"/>
</dbReference>